<keyword evidence="1" id="KW-1133">Transmembrane helix</keyword>
<evidence type="ECO:0000256" key="1">
    <source>
        <dbReference type="SAM" id="Phobius"/>
    </source>
</evidence>
<gene>
    <name evidence="2" type="ORF">KUF71_025467</name>
</gene>
<protein>
    <submittedName>
        <fullName evidence="2">UvrABC system protein C</fullName>
    </submittedName>
</protein>
<proteinExistence type="predicted"/>
<evidence type="ECO:0000313" key="3">
    <source>
        <dbReference type="Proteomes" id="UP001219518"/>
    </source>
</evidence>
<organism evidence="2 3">
    <name type="scientific">Frankliniella fusca</name>
    <dbReference type="NCBI Taxonomy" id="407009"/>
    <lineage>
        <taxon>Eukaryota</taxon>
        <taxon>Metazoa</taxon>
        <taxon>Ecdysozoa</taxon>
        <taxon>Arthropoda</taxon>
        <taxon>Hexapoda</taxon>
        <taxon>Insecta</taxon>
        <taxon>Pterygota</taxon>
        <taxon>Neoptera</taxon>
        <taxon>Paraneoptera</taxon>
        <taxon>Thysanoptera</taxon>
        <taxon>Terebrantia</taxon>
        <taxon>Thripoidea</taxon>
        <taxon>Thripidae</taxon>
        <taxon>Frankliniella</taxon>
    </lineage>
</organism>
<reference evidence="2" key="1">
    <citation type="submission" date="2021-07" db="EMBL/GenBank/DDBJ databases">
        <authorList>
            <person name="Catto M.A."/>
            <person name="Jacobson A."/>
            <person name="Kennedy G."/>
            <person name="Labadie P."/>
            <person name="Hunt B.G."/>
            <person name="Srinivasan R."/>
        </authorList>
    </citation>
    <scope>NUCLEOTIDE SEQUENCE</scope>
    <source>
        <strain evidence="2">PL_HMW_Pooled</strain>
        <tissue evidence="2">Head</tissue>
    </source>
</reference>
<sequence>MQAYSSDLSACPLKEIPHFDGSEDVVWVNQTPSSTRYSRLISFSFERETEELSKAQFNKMMKAECRWCNFLLSLMATVFKCLELILHIAYRLPFRRWRVSSKEDKDEMSKRQQSIQERFRKEAGLLVDVVKRGHGTTNDGNTSRRFFRDPVNTSNITGVDLQLIKMLHTIIEVLPQLYESSNQ</sequence>
<accession>A0AAE1LDM1</accession>
<dbReference type="EMBL" id="JAHWGI010000503">
    <property type="protein sequence ID" value="KAK3916206.1"/>
    <property type="molecule type" value="Genomic_DNA"/>
</dbReference>
<dbReference type="AlphaFoldDB" id="A0AAE1LDM1"/>
<keyword evidence="3" id="KW-1185">Reference proteome</keyword>
<reference evidence="2" key="2">
    <citation type="journal article" date="2023" name="BMC Genomics">
        <title>Pest status, molecular evolution, and epigenetic factors derived from the genome assembly of Frankliniella fusca, a thysanopteran phytovirus vector.</title>
        <authorList>
            <person name="Catto M.A."/>
            <person name="Labadie P.E."/>
            <person name="Jacobson A.L."/>
            <person name="Kennedy G.G."/>
            <person name="Srinivasan R."/>
            <person name="Hunt B.G."/>
        </authorList>
    </citation>
    <scope>NUCLEOTIDE SEQUENCE</scope>
    <source>
        <strain evidence="2">PL_HMW_Pooled</strain>
    </source>
</reference>
<dbReference type="Proteomes" id="UP001219518">
    <property type="component" value="Unassembled WGS sequence"/>
</dbReference>
<name>A0AAE1LDM1_9NEOP</name>
<keyword evidence="1" id="KW-0472">Membrane</keyword>
<evidence type="ECO:0000313" key="2">
    <source>
        <dbReference type="EMBL" id="KAK3916206.1"/>
    </source>
</evidence>
<comment type="caution">
    <text evidence="2">The sequence shown here is derived from an EMBL/GenBank/DDBJ whole genome shotgun (WGS) entry which is preliminary data.</text>
</comment>
<feature type="transmembrane region" description="Helical" evidence="1">
    <location>
        <begin position="70"/>
        <end position="90"/>
    </location>
</feature>
<keyword evidence="1" id="KW-0812">Transmembrane</keyword>